<evidence type="ECO:0000313" key="12">
    <source>
        <dbReference type="EMBL" id="SGZ40373.1"/>
    </source>
</evidence>
<feature type="compositionally biased region" description="Polar residues" evidence="11">
    <location>
        <begin position="869"/>
        <end position="899"/>
    </location>
</feature>
<feature type="compositionally biased region" description="Acidic residues" evidence="11">
    <location>
        <begin position="749"/>
        <end position="774"/>
    </location>
</feature>
<evidence type="ECO:0000313" key="13">
    <source>
        <dbReference type="Proteomes" id="UP000183365"/>
    </source>
</evidence>
<dbReference type="SMART" id="SM00320">
    <property type="entry name" value="WD40"/>
    <property type="match status" value="2"/>
</dbReference>
<dbReference type="EMBL" id="FQNF01000048">
    <property type="protein sequence ID" value="SGZ40373.1"/>
    <property type="molecule type" value="Genomic_DNA"/>
</dbReference>
<dbReference type="InterPro" id="IPR045260">
    <property type="entry name" value="Sec12-like"/>
</dbReference>
<evidence type="ECO:0000256" key="8">
    <source>
        <dbReference type="ARBA" id="ARBA00022989"/>
    </source>
</evidence>
<dbReference type="Proteomes" id="UP000183365">
    <property type="component" value="Unassembled WGS sequence"/>
</dbReference>
<feature type="region of interest" description="Disordered" evidence="11">
    <location>
        <begin position="705"/>
        <end position="792"/>
    </location>
</feature>
<proteinExistence type="inferred from homology"/>
<evidence type="ECO:0000256" key="9">
    <source>
        <dbReference type="ARBA" id="ARBA00023136"/>
    </source>
</evidence>
<evidence type="ECO:0000256" key="3">
    <source>
        <dbReference type="ARBA" id="ARBA00022692"/>
    </source>
</evidence>
<dbReference type="AlphaFoldDB" id="A0A1L0CNB6"/>
<evidence type="ECO:0000256" key="1">
    <source>
        <dbReference type="ARBA" id="ARBA00022448"/>
    </source>
</evidence>
<evidence type="ECO:0000256" key="5">
    <source>
        <dbReference type="ARBA" id="ARBA00022824"/>
    </source>
</evidence>
<reference evidence="13" key="1">
    <citation type="submission" date="2016-11" db="EMBL/GenBank/DDBJ databases">
        <authorList>
            <person name="Guldener U."/>
        </authorList>
    </citation>
    <scope>NUCLEOTIDE SEQUENCE [LARGE SCALE GENOMIC DNA]</scope>
</reference>
<keyword evidence="8" id="KW-1133">Transmembrane helix</keyword>
<comment type="subcellular location">
    <subcellularLocation>
        <location evidence="10">Endoplasmic reticulum membrane</location>
        <topology evidence="10">Single-pass type II membrane protein</topology>
    </subcellularLocation>
    <subcellularLocation>
        <location evidence="10">Golgi apparatus membrane</location>
        <topology evidence="10">Single-pass type II membrane protein</topology>
    </subcellularLocation>
</comment>
<protein>
    <recommendedName>
        <fullName evidence="10">Guanine nucleotide-exchange factor SEC12</fullName>
    </recommendedName>
</protein>
<keyword evidence="5 10" id="KW-0256">Endoplasmic reticulum</keyword>
<feature type="region of interest" description="Disordered" evidence="11">
    <location>
        <begin position="561"/>
        <end position="629"/>
    </location>
</feature>
<dbReference type="Gene3D" id="2.130.10.10">
    <property type="entry name" value="YVTN repeat-like/Quinoprotein amine dehydrogenase"/>
    <property type="match status" value="1"/>
</dbReference>
<feature type="region of interest" description="Disordered" evidence="11">
    <location>
        <begin position="869"/>
        <end position="939"/>
    </location>
</feature>
<dbReference type="GO" id="GO:0005085">
    <property type="term" value="F:guanyl-nucleotide exchange factor activity"/>
    <property type="evidence" value="ECO:0007669"/>
    <property type="project" value="InterPro"/>
</dbReference>
<dbReference type="GO" id="GO:0006888">
    <property type="term" value="P:endoplasmic reticulum to Golgi vesicle-mediated transport"/>
    <property type="evidence" value="ECO:0007669"/>
    <property type="project" value="UniProtKB-UniRule"/>
</dbReference>
<organism evidence="12 13">
    <name type="scientific">Hanseniaspora guilliermondii</name>
    <dbReference type="NCBI Taxonomy" id="56406"/>
    <lineage>
        <taxon>Eukaryota</taxon>
        <taxon>Fungi</taxon>
        <taxon>Dikarya</taxon>
        <taxon>Ascomycota</taxon>
        <taxon>Saccharomycotina</taxon>
        <taxon>Saccharomycetes</taxon>
        <taxon>Saccharomycodales</taxon>
        <taxon>Saccharomycodaceae</taxon>
        <taxon>Hanseniaspora</taxon>
    </lineage>
</organism>
<comment type="similarity">
    <text evidence="10">Belongs to the WD repeat SEC12 family.</text>
</comment>
<accession>A0A1L0CNB6</accession>
<comment type="function">
    <text evidence="10">Guanine nucleotide-exchange factor (GEF) required for the formation or budding of transport vesicles from the ER.</text>
</comment>
<evidence type="ECO:0000256" key="2">
    <source>
        <dbReference type="ARBA" id="ARBA00022574"/>
    </source>
</evidence>
<sequence length="1091" mass="123059">MKVEVLKSNLKYPLYACKFISDDLLLVTGGGGEGNNGIDNKITLLSIENNKIKKFRELKLNDDNDSPTCMDFAHLSPNIQDSLPNSILLGSDDIQDNIKVDGVFLLGCNENSNKILQSNINNSLQRFNYENQHIRFIASVDYDQDDQTPRDLNTYLKFLKISDNIEFAACCTSKVPSVIRIINPITLNELYEIETGNELRDFDFQKGKQAKILSYITKSTCELISCVTGTFITKSYQFDVNKYTPLKLVFIKEDCFFIILKNDISNKFELHLFSMTGEIKLLKIHELKNLNFKGITSVDYSSDENILAISGNDNSVNFFYLYYKQANSSTHSSIIPALANSKLKFLKRFSDLHTFAITKIAFNNSGTRLSTVSADNSVSIINIPKNFKNHKPTTKKFLSFLFKLITLVGLCIIGKFVYENDLHIYAKDALLEFNEDTFQPLMRDRVIPFVKEKINKNKHSDSEYFKFKANQNTDDFDQVTILSKDSLVTTSTKPLSYSTTSTEKNFATSDSINHDYYDQVVENDEDTPIAYEDYLSSLNDIVSIEVTTSGYESQVTQIVETQAAEPSKKTEGINDPSEDPIAEIDETDEEEEEEPIVGVEDVENEEPIADIEDGEDEEPVAAAETGTDDVPVVDAIVEEDQAMVADNHEVSEEDPNIEDVDEKEESTIPVDVVDEKVELTIPVDVVDEKVESTIPVDVVDEKVESTIPVDVVDEKEEPTISTDDDDEKEEPTISTDDDDEKEEPTISSDEFEETADGIDEPATEDEKVIEEEFEAVEKIPDQLEEQTQTAQPIVDEELIEDTLDPIDTEEKTVSNESQEDFTIQTVPNVEEDVEEILKATSVKEVEEPNVSIKTSPNDDEDIEETLIVSTVTSTKDTPVATETQLSIKPTTGSEIGSLNSKEKESTTVYEEERPSHDSVDSTVGELEDLPTDNIVKDSYEHDKASRVEKLLPKEVNVHLPTEVEEEQAAAEELLSIENEPESKTSVLEEISEYIKEESETNLESGKNAAPTEDLKYAEEEIGETVERLEKAEEYIEREIEEIEEHEKLNQETRGSIKNNKYTTQKDDLNESLDALYEENEKIEEELALDEL</sequence>
<dbReference type="GO" id="GO:0000139">
    <property type="term" value="C:Golgi membrane"/>
    <property type="evidence" value="ECO:0007669"/>
    <property type="project" value="UniProtKB-SubCell"/>
</dbReference>
<dbReference type="PANTHER" id="PTHR23284:SF0">
    <property type="entry name" value="PROLACTIN REGULATORY ELEMENT-BINDING PROTEIN"/>
    <property type="match status" value="1"/>
</dbReference>
<keyword evidence="6" id="KW-0931">ER-Golgi transport</keyword>
<dbReference type="InterPro" id="IPR015943">
    <property type="entry name" value="WD40/YVTN_repeat-like_dom_sf"/>
</dbReference>
<dbReference type="VEuPathDB" id="FungiDB:HGUI_02573"/>
<feature type="compositionally biased region" description="Polar residues" evidence="11">
    <location>
        <begin position="1051"/>
        <end position="1062"/>
    </location>
</feature>
<name>A0A1L0CNB6_9ASCO</name>
<feature type="compositionally biased region" description="Basic and acidic residues" evidence="11">
    <location>
        <begin position="900"/>
        <end position="919"/>
    </location>
</feature>
<dbReference type="GO" id="GO:0003400">
    <property type="term" value="P:regulation of COPII vesicle coating"/>
    <property type="evidence" value="ECO:0007669"/>
    <property type="project" value="UniProtKB-UniRule"/>
</dbReference>
<evidence type="ECO:0000256" key="4">
    <source>
        <dbReference type="ARBA" id="ARBA00022737"/>
    </source>
</evidence>
<feature type="region of interest" description="Disordered" evidence="11">
    <location>
        <begin position="995"/>
        <end position="1014"/>
    </location>
</feature>
<dbReference type="PANTHER" id="PTHR23284">
    <property type="entry name" value="PROLACTIN REGULATORY ELEMENT BINDING PROTEIN"/>
    <property type="match status" value="1"/>
</dbReference>
<dbReference type="InterPro" id="IPR036322">
    <property type="entry name" value="WD40_repeat_dom_sf"/>
</dbReference>
<keyword evidence="7 10" id="KW-0653">Protein transport</keyword>
<gene>
    <name evidence="12" type="ORF">HGUI_02573</name>
</gene>
<keyword evidence="4 10" id="KW-0677">Repeat</keyword>
<evidence type="ECO:0000256" key="10">
    <source>
        <dbReference type="RuleBase" id="RU369019"/>
    </source>
</evidence>
<dbReference type="SUPFAM" id="SSF50978">
    <property type="entry name" value="WD40 repeat-like"/>
    <property type="match status" value="1"/>
</dbReference>
<dbReference type="GO" id="GO:0015031">
    <property type="term" value="P:protein transport"/>
    <property type="evidence" value="ECO:0007669"/>
    <property type="project" value="UniProtKB-KW"/>
</dbReference>
<evidence type="ECO:0000256" key="6">
    <source>
        <dbReference type="ARBA" id="ARBA00022892"/>
    </source>
</evidence>
<dbReference type="InterPro" id="IPR001680">
    <property type="entry name" value="WD40_rpt"/>
</dbReference>
<feature type="compositionally biased region" description="Acidic residues" evidence="11">
    <location>
        <begin position="651"/>
        <end position="664"/>
    </location>
</feature>
<evidence type="ECO:0000256" key="7">
    <source>
        <dbReference type="ARBA" id="ARBA00022927"/>
    </source>
</evidence>
<feature type="compositionally biased region" description="Acidic residues" evidence="11">
    <location>
        <begin position="711"/>
        <end position="742"/>
    </location>
</feature>
<keyword evidence="9" id="KW-0472">Membrane</keyword>
<keyword evidence="2 10" id="KW-0853">WD repeat</keyword>
<keyword evidence="3" id="KW-0812">Transmembrane</keyword>
<feature type="compositionally biased region" description="Acidic residues" evidence="11">
    <location>
        <begin position="576"/>
        <end position="619"/>
    </location>
</feature>
<evidence type="ECO:0000256" key="11">
    <source>
        <dbReference type="SAM" id="MobiDB-lite"/>
    </source>
</evidence>
<dbReference type="OrthoDB" id="2013972at2759"/>
<keyword evidence="13" id="KW-1185">Reference proteome</keyword>
<dbReference type="Pfam" id="PF00400">
    <property type="entry name" value="WD40"/>
    <property type="match status" value="1"/>
</dbReference>
<keyword evidence="1 10" id="KW-0813">Transport</keyword>
<feature type="region of interest" description="Disordered" evidence="11">
    <location>
        <begin position="645"/>
        <end position="668"/>
    </location>
</feature>
<dbReference type="GO" id="GO:0005789">
    <property type="term" value="C:endoplasmic reticulum membrane"/>
    <property type="evidence" value="ECO:0007669"/>
    <property type="project" value="UniProtKB-SubCell"/>
</dbReference>
<feature type="region of interest" description="Disordered" evidence="11">
    <location>
        <begin position="1044"/>
        <end position="1064"/>
    </location>
</feature>